<dbReference type="Pfam" id="PF13304">
    <property type="entry name" value="AAA_21"/>
    <property type="match status" value="1"/>
</dbReference>
<dbReference type="Gene3D" id="3.40.50.300">
    <property type="entry name" value="P-loop containing nucleotide triphosphate hydrolases"/>
    <property type="match status" value="1"/>
</dbReference>
<dbReference type="Proteomes" id="UP000563898">
    <property type="component" value="Unassembled WGS sequence"/>
</dbReference>
<dbReference type="InterPro" id="IPR027417">
    <property type="entry name" value="P-loop_NTPase"/>
</dbReference>
<sequence>MSGVTDQKPLKLIQASVYGVLGAYDHTIKFGSDDDFVIVYGPNGVGKTKTLEVLDGLCRIDGRALSNLPFDTAEILFDRNNKITATSSWETAEQFVTFDLLIDGELQDRWTYDQPEAVDWLIDNTPWRPIENGLWEDRSDGEISTYEHLESLYSSQLSSGLGGKIPEALEQFRKRFPVYLIETQRLRTGSTPRPILRRPASFQRRRRTAVNATRINDQAEVMKFQINNAQTEHSRITQQLDRTFPSRILEASGESAQANDDSGIRARYNEQNEFRSRLGRVVSVPLESELSLPSRSLENWELRLLDLYLSDADQKLQPFVNILRRIELLEDILNRRLLRKKVHVDSSEGISVSDESGGRKIALETLSSGEQHEVILMFDLLFNVPEGALVLIDEPEISLHVSWQIEFIPDVQRIAKIRGLKFIVATHSPQIINDRWDKAIRLGPSDTSF</sequence>
<accession>A0A846WU41</accession>
<dbReference type="PANTHER" id="PTHR43581:SF2">
    <property type="entry name" value="EXCINUCLEASE ATPASE SUBUNIT"/>
    <property type="match status" value="1"/>
</dbReference>
<dbReference type="InterPro" id="IPR003959">
    <property type="entry name" value="ATPase_AAA_core"/>
</dbReference>
<dbReference type="InterPro" id="IPR051396">
    <property type="entry name" value="Bact_Antivir_Def_Nuclease"/>
</dbReference>
<protein>
    <submittedName>
        <fullName evidence="2">AAA family ATPase</fullName>
    </submittedName>
</protein>
<feature type="domain" description="ATPase AAA-type core" evidence="1">
    <location>
        <begin position="269"/>
        <end position="433"/>
    </location>
</feature>
<name>A0A846WU41_9ACTN</name>
<evidence type="ECO:0000313" key="2">
    <source>
        <dbReference type="EMBL" id="NKY04270.1"/>
    </source>
</evidence>
<comment type="caution">
    <text evidence="2">The sequence shown here is derived from an EMBL/GenBank/DDBJ whole genome shotgun (WGS) entry which is preliminary data.</text>
</comment>
<reference evidence="2 3" key="1">
    <citation type="submission" date="2020-04" db="EMBL/GenBank/DDBJ databases">
        <title>MicrobeNet Type strains.</title>
        <authorList>
            <person name="Nicholson A.C."/>
        </authorList>
    </citation>
    <scope>NUCLEOTIDE SEQUENCE [LARGE SCALE GENOMIC DNA]</scope>
    <source>
        <strain evidence="2 3">ATCC BAA-14</strain>
    </source>
</reference>
<evidence type="ECO:0000259" key="1">
    <source>
        <dbReference type="Pfam" id="PF13304"/>
    </source>
</evidence>
<dbReference type="GO" id="GO:0005524">
    <property type="term" value="F:ATP binding"/>
    <property type="evidence" value="ECO:0007669"/>
    <property type="project" value="InterPro"/>
</dbReference>
<gene>
    <name evidence="2" type="ORF">HGA05_22130</name>
</gene>
<dbReference type="SUPFAM" id="SSF52540">
    <property type="entry name" value="P-loop containing nucleoside triphosphate hydrolases"/>
    <property type="match status" value="1"/>
</dbReference>
<dbReference type="EMBL" id="JAAXPC010000016">
    <property type="protein sequence ID" value="NKY04270.1"/>
    <property type="molecule type" value="Genomic_DNA"/>
</dbReference>
<dbReference type="AlphaFoldDB" id="A0A846WU41"/>
<dbReference type="GO" id="GO:0016887">
    <property type="term" value="F:ATP hydrolysis activity"/>
    <property type="evidence" value="ECO:0007669"/>
    <property type="project" value="InterPro"/>
</dbReference>
<proteinExistence type="predicted"/>
<dbReference type="RefSeq" id="WP_006368578.1">
    <property type="nucleotide sequence ID" value="NZ_JAAXPC010000016.1"/>
</dbReference>
<dbReference type="PANTHER" id="PTHR43581">
    <property type="entry name" value="ATP/GTP PHOSPHATASE"/>
    <property type="match status" value="1"/>
</dbReference>
<organism evidence="2 3">
    <name type="scientific">Gordonia polyisoprenivorans</name>
    <dbReference type="NCBI Taxonomy" id="84595"/>
    <lineage>
        <taxon>Bacteria</taxon>
        <taxon>Bacillati</taxon>
        <taxon>Actinomycetota</taxon>
        <taxon>Actinomycetes</taxon>
        <taxon>Mycobacteriales</taxon>
        <taxon>Gordoniaceae</taxon>
        <taxon>Gordonia</taxon>
    </lineage>
</organism>
<evidence type="ECO:0000313" key="3">
    <source>
        <dbReference type="Proteomes" id="UP000563898"/>
    </source>
</evidence>